<organism evidence="2 3">
    <name type="scientific">Oryza meyeriana var. granulata</name>
    <dbReference type="NCBI Taxonomy" id="110450"/>
    <lineage>
        <taxon>Eukaryota</taxon>
        <taxon>Viridiplantae</taxon>
        <taxon>Streptophyta</taxon>
        <taxon>Embryophyta</taxon>
        <taxon>Tracheophyta</taxon>
        <taxon>Spermatophyta</taxon>
        <taxon>Magnoliopsida</taxon>
        <taxon>Liliopsida</taxon>
        <taxon>Poales</taxon>
        <taxon>Poaceae</taxon>
        <taxon>BOP clade</taxon>
        <taxon>Oryzoideae</taxon>
        <taxon>Oryzeae</taxon>
        <taxon>Oryzinae</taxon>
        <taxon>Oryza</taxon>
        <taxon>Oryza meyeriana</taxon>
    </lineage>
</organism>
<sequence>MAAMVGARRALLAARYPPRGALASPVRRVDSPPSLPADRGWLRPLVPHRGYVDEAREFVEQMPVEPNVDVWEKKPKKSDKGRVLEFVHTSHGDGGWRRTASPRGAALGFGFQDLLPAAGSGGDSFSGAGGLRSASRPSPAPRDLEGPGGGARRRAWVDAAAQRHGVGSAHIHARA</sequence>
<evidence type="ECO:0000313" key="3">
    <source>
        <dbReference type="Proteomes" id="UP000479710"/>
    </source>
</evidence>
<name>A0A6G1C6M6_9ORYZ</name>
<dbReference type="EMBL" id="SPHZ02000010">
    <property type="protein sequence ID" value="KAF0895454.1"/>
    <property type="molecule type" value="Genomic_DNA"/>
</dbReference>
<dbReference type="OrthoDB" id="1933021at2759"/>
<accession>A0A6G1C6M6</accession>
<evidence type="ECO:0000256" key="1">
    <source>
        <dbReference type="SAM" id="MobiDB-lite"/>
    </source>
</evidence>
<dbReference type="Proteomes" id="UP000479710">
    <property type="component" value="Unassembled WGS sequence"/>
</dbReference>
<proteinExistence type="predicted"/>
<reference evidence="2 3" key="1">
    <citation type="submission" date="2019-11" db="EMBL/GenBank/DDBJ databases">
        <title>Whole genome sequence of Oryza granulata.</title>
        <authorList>
            <person name="Li W."/>
        </authorList>
    </citation>
    <scope>NUCLEOTIDE SEQUENCE [LARGE SCALE GENOMIC DNA]</scope>
    <source>
        <strain evidence="3">cv. Menghai</strain>
        <tissue evidence="2">Leaf</tissue>
    </source>
</reference>
<feature type="region of interest" description="Disordered" evidence="1">
    <location>
        <begin position="125"/>
        <end position="155"/>
    </location>
</feature>
<gene>
    <name evidence="2" type="ORF">E2562_012460</name>
</gene>
<evidence type="ECO:0000313" key="2">
    <source>
        <dbReference type="EMBL" id="KAF0895454.1"/>
    </source>
</evidence>
<comment type="caution">
    <text evidence="2">The sequence shown here is derived from an EMBL/GenBank/DDBJ whole genome shotgun (WGS) entry which is preliminary data.</text>
</comment>
<keyword evidence="3" id="KW-1185">Reference proteome</keyword>
<protein>
    <submittedName>
        <fullName evidence="2">Uncharacterized protein</fullName>
    </submittedName>
</protein>
<dbReference type="AlphaFoldDB" id="A0A6G1C6M6"/>